<dbReference type="Pfam" id="PF06744">
    <property type="entry name" value="IcmF_C"/>
    <property type="match status" value="1"/>
</dbReference>
<dbReference type="InterPro" id="IPR010623">
    <property type="entry name" value="IcmF_C"/>
</dbReference>
<dbReference type="InterPro" id="IPR017731">
    <property type="entry name" value="TssM1-like"/>
</dbReference>
<name>B8IIC0_METNO</name>
<evidence type="ECO:0000313" key="7">
    <source>
        <dbReference type="Proteomes" id="UP000008207"/>
    </source>
</evidence>
<dbReference type="NCBIfam" id="TIGR03348">
    <property type="entry name" value="VI_IcmF"/>
    <property type="match status" value="1"/>
</dbReference>
<evidence type="ECO:0000259" key="4">
    <source>
        <dbReference type="Pfam" id="PF14331"/>
    </source>
</evidence>
<feature type="domain" description="IcmF-related" evidence="3">
    <location>
        <begin position="497"/>
        <end position="808"/>
    </location>
</feature>
<dbReference type="KEGG" id="mno:Mnod_3048"/>
<dbReference type="Proteomes" id="UP000008207">
    <property type="component" value="Chromosome"/>
</dbReference>
<evidence type="ECO:0000259" key="5">
    <source>
        <dbReference type="Pfam" id="PF21070"/>
    </source>
</evidence>
<keyword evidence="1" id="KW-0472">Membrane</keyword>
<reference evidence="6 7" key="1">
    <citation type="submission" date="2009-01" db="EMBL/GenBank/DDBJ databases">
        <title>Complete sequence of chromosome of Methylobacterium nodulans ORS 2060.</title>
        <authorList>
            <consortium name="US DOE Joint Genome Institute"/>
            <person name="Lucas S."/>
            <person name="Copeland A."/>
            <person name="Lapidus A."/>
            <person name="Glavina del Rio T."/>
            <person name="Dalin E."/>
            <person name="Tice H."/>
            <person name="Bruce D."/>
            <person name="Goodwin L."/>
            <person name="Pitluck S."/>
            <person name="Sims D."/>
            <person name="Brettin T."/>
            <person name="Detter J.C."/>
            <person name="Han C."/>
            <person name="Larimer F."/>
            <person name="Land M."/>
            <person name="Hauser L."/>
            <person name="Kyrpides N."/>
            <person name="Ivanova N."/>
            <person name="Marx C.J."/>
            <person name="Richardson P."/>
        </authorList>
    </citation>
    <scope>NUCLEOTIDE SEQUENCE [LARGE SCALE GENOMIC DNA]</scope>
    <source>
        <strain evidence="7">LMG 21967 / CNCM I-2342 / ORS 2060</strain>
    </source>
</reference>
<sequence length="1204" mass="128222">MITLPRSRPLWLGLLATLAGSAALAALVWWAGPLVAFGTARPLEGDLPRAALAAAILLAGLATCGLRLRRHRRSVAALEAEISRDEGDGAVLGATMRDALATLRKVGSPKGDPLYELPWYVIIGPPGAGKTTALVNSGLKFPLAREGAAAAVAGAGGTRYCDWWFAEEAVLIDTAGRYTTQDSDPRGDRESWLAFLDLLKRHRPRQPINGVLVAISLEDLIAGPPEAVAAHASAVRKRLLELHERLGVDFPVYALFTKADLIAGFAEFFGHLPEAGRRMVWGHTFQTGERTRNMVGSVAAEFDALVERTNAWLPDRLQEEPNPTSRVVLFGFPSQVASLKDLVVDFLTAVFEPTRYHAAAALRGFYFVSGTQQGTPIDRLIGALSRSFGSQDAAPDAAPGLGRSFFLADLLRKVVIAEAGWVSTNRAALRRLLALRAGAYAGLALAAALAVGLWWTSFLRNEALSGQAAAGAAKYRAEAVDVLRDSVVADRNFSKVLPYLNTLRYLPAGYASRGEAGPVLATFGLSQRARLGSAAETAYHAGLERLLRPRLIYRLEELIEANRGNPGVLYEALKVYLMIGRRPEAPLDRDLVLAWMRRDWAEFLYSGAGFAKGRQLLEDHLVAMLDLEDAGEPVVSINQGLVEETQRTLARLSVAERAYELLKSEARASGRRDWTLAAAAGPDAALVFEATGRGDLDGVRVPYFLTYDGFFDAFIDRFGDIAEAVGRDRWVLGGAGEEEAYTAQYGSLFADLLKLYARDFAAAWRSTLGRLKLRPLAADRPRYVALTALAAPTSPLKRLLESVGAETRLTRERPAARPGTEADPRATKAAAVVAGALSAEAERQAAGVLPSRVASTASALGRLALERTPPQAAGPARIDASEAPGAAIEAGFRAFHAVLDGEGGKRAVDALLANLSDLRAAALEAAAPGGATAPLSAQARNLRSLASRFPAPFEAMIQGAAAEFEGSVTGAAVAGLAQGLAETVTRECQAAVAGRYPFARSEREIPLADFARLFAPGGILDRFFTQNLVSHVDRSRPQWTWRADDQVARAFSLATLREFQRAAEIRDAFFAAGGTTPGFTLAVTPLALTGDATRAKFELNGSTVEAGTGVNAPASLAWPGASGLGRAAVSVEGIFGTNAASVERAGAWALYRLLEAGSLLRQGDAVVATFSLGGRDVSYRLAVSAIANPLTLPALREFRCPSSL</sequence>
<organism evidence="6 7">
    <name type="scientific">Methylobacterium nodulans (strain LMG 21967 / CNCM I-2342 / ORS 2060)</name>
    <dbReference type="NCBI Taxonomy" id="460265"/>
    <lineage>
        <taxon>Bacteria</taxon>
        <taxon>Pseudomonadati</taxon>
        <taxon>Pseudomonadota</taxon>
        <taxon>Alphaproteobacteria</taxon>
        <taxon>Hyphomicrobiales</taxon>
        <taxon>Methylobacteriaceae</taxon>
        <taxon>Methylobacterium</taxon>
    </lineage>
</organism>
<dbReference type="CDD" id="cd00882">
    <property type="entry name" value="Ras_like_GTPase"/>
    <property type="match status" value="1"/>
</dbReference>
<dbReference type="HOGENOM" id="CLU_003353_2_1_5"/>
<dbReference type="eggNOG" id="COG3523">
    <property type="taxonomic scope" value="Bacteria"/>
</dbReference>
<dbReference type="PANTHER" id="PTHR36153">
    <property type="entry name" value="INNER MEMBRANE PROTEIN-RELATED"/>
    <property type="match status" value="1"/>
</dbReference>
<feature type="transmembrane region" description="Helical" evidence="1">
    <location>
        <begin position="49"/>
        <end position="68"/>
    </location>
</feature>
<feature type="domain" description="Type VI secretion system IcmF C-terminal" evidence="2">
    <location>
        <begin position="1082"/>
        <end position="1183"/>
    </location>
</feature>
<dbReference type="InterPro" id="IPR027417">
    <property type="entry name" value="P-loop_NTPase"/>
</dbReference>
<protein>
    <submittedName>
        <fullName evidence="6">Type VI secretion protein IcmF</fullName>
    </submittedName>
</protein>
<keyword evidence="1" id="KW-0812">Transmembrane</keyword>
<dbReference type="Pfam" id="PF06761">
    <property type="entry name" value="IcmF-related"/>
    <property type="match status" value="1"/>
</dbReference>
<accession>B8IIC0</accession>
<feature type="domain" description="Type VI secretion system component TssM1 helical" evidence="5">
    <location>
        <begin position="975"/>
        <end position="1073"/>
    </location>
</feature>
<evidence type="ECO:0000259" key="2">
    <source>
        <dbReference type="Pfam" id="PF06744"/>
    </source>
</evidence>
<dbReference type="InterPro" id="IPR048677">
    <property type="entry name" value="TssM1_hel"/>
</dbReference>
<dbReference type="OrthoDB" id="9758229at2"/>
<gene>
    <name evidence="6" type="ordered locus">Mnod_3048</name>
</gene>
<evidence type="ECO:0000259" key="3">
    <source>
        <dbReference type="Pfam" id="PF06761"/>
    </source>
</evidence>
<feature type="domain" description="Type VI secretion system component TssM1 N-terminal" evidence="4">
    <location>
        <begin position="187"/>
        <end position="442"/>
    </location>
</feature>
<dbReference type="InterPro" id="IPR053156">
    <property type="entry name" value="T6SS_TssM-like"/>
</dbReference>
<feature type="transmembrane region" description="Helical" evidence="1">
    <location>
        <begin position="433"/>
        <end position="455"/>
    </location>
</feature>
<dbReference type="AlphaFoldDB" id="B8IIC0"/>
<dbReference type="STRING" id="460265.Mnod_3048"/>
<dbReference type="PANTHER" id="PTHR36153:SF1">
    <property type="entry name" value="TYPE VI SECRETION SYSTEM COMPONENT TSSM1"/>
    <property type="match status" value="1"/>
</dbReference>
<evidence type="ECO:0000256" key="1">
    <source>
        <dbReference type="SAM" id="Phobius"/>
    </source>
</evidence>
<proteinExistence type="predicted"/>
<dbReference type="InterPro" id="IPR009612">
    <property type="entry name" value="IcmF-rel"/>
</dbReference>
<dbReference type="SUPFAM" id="SSF52540">
    <property type="entry name" value="P-loop containing nucleoside triphosphate hydrolases"/>
    <property type="match status" value="1"/>
</dbReference>
<dbReference type="InterPro" id="IPR025743">
    <property type="entry name" value="TssM1_N"/>
</dbReference>
<keyword evidence="7" id="KW-1185">Reference proteome</keyword>
<dbReference type="Pfam" id="PF21070">
    <property type="entry name" value="IcmF_helical"/>
    <property type="match status" value="1"/>
</dbReference>
<evidence type="ECO:0000313" key="6">
    <source>
        <dbReference type="EMBL" id="ACL57989.1"/>
    </source>
</evidence>
<keyword evidence="1" id="KW-1133">Transmembrane helix</keyword>
<dbReference type="RefSeq" id="WP_015929661.1">
    <property type="nucleotide sequence ID" value="NC_011894.1"/>
</dbReference>
<dbReference type="Pfam" id="PF14331">
    <property type="entry name" value="IcmF-related_N"/>
    <property type="match status" value="1"/>
</dbReference>
<dbReference type="EMBL" id="CP001349">
    <property type="protein sequence ID" value="ACL57989.1"/>
    <property type="molecule type" value="Genomic_DNA"/>
</dbReference>